<dbReference type="SUPFAM" id="SSF46785">
    <property type="entry name" value="Winged helix' DNA-binding domain"/>
    <property type="match status" value="1"/>
</dbReference>
<protein>
    <submittedName>
        <fullName evidence="2">ROK family transcriptional regulator</fullName>
    </submittedName>
</protein>
<comment type="similarity">
    <text evidence="1">Belongs to the ROK (NagC/XylR) family.</text>
</comment>
<sequence length="371" mass="38420">MGGRALALLQAVHADPGLTRADAARRLGFGTGAVTELVGRLVADRLLAEAPAPPSGSRGRPTRHLVAHPHGPVVLAASITHESWRLDAVELGGATLATVAEPHAGRVDEVLHALSRAVGELRSRFHDRVRGLGVAAPGTVLQGRYLDAAILDWHGVDLHEVWPEAEVLVVDNDTTLAALAEGRRGAAVDAALAVHVRVEAGLGGAVLEAGRVVRGARGVAGEFGHMPFGDPQLACPCGARGCWGIAVDGTALARLLHAPPPANPITYGQRVLRRARSGDAGALDAAQDVADTLGRGIAGLVNALDPDLVILDGLATDLLEAAPEALRAAYVAGLMAFRRDAPPRLVPAELREAGPLVGAAEQVWSALWSRL</sequence>
<dbReference type="PANTHER" id="PTHR18964:SF149">
    <property type="entry name" value="BIFUNCTIONAL UDP-N-ACETYLGLUCOSAMINE 2-EPIMERASE_N-ACETYLMANNOSAMINE KINASE"/>
    <property type="match status" value="1"/>
</dbReference>
<reference evidence="2 3" key="1">
    <citation type="submission" date="2020-03" db="EMBL/GenBank/DDBJ databases">
        <title>Two novel Motilibacter sp.</title>
        <authorList>
            <person name="Liu S."/>
        </authorList>
    </citation>
    <scope>NUCLEOTIDE SEQUENCE [LARGE SCALE GENOMIC DNA]</scope>
    <source>
        <strain evidence="2 3">E257</strain>
    </source>
</reference>
<evidence type="ECO:0000313" key="3">
    <source>
        <dbReference type="Proteomes" id="UP000800981"/>
    </source>
</evidence>
<dbReference type="PROSITE" id="PS01125">
    <property type="entry name" value="ROK"/>
    <property type="match status" value="1"/>
</dbReference>
<gene>
    <name evidence="2" type="ORF">G9H71_05080</name>
</gene>
<comment type="caution">
    <text evidence="2">The sequence shown here is derived from an EMBL/GenBank/DDBJ whole genome shotgun (WGS) entry which is preliminary data.</text>
</comment>
<dbReference type="InterPro" id="IPR036390">
    <property type="entry name" value="WH_DNA-bd_sf"/>
</dbReference>
<evidence type="ECO:0000313" key="2">
    <source>
        <dbReference type="EMBL" id="NHC13152.1"/>
    </source>
</evidence>
<accession>A0ABX0GQN3</accession>
<dbReference type="InterPro" id="IPR043129">
    <property type="entry name" value="ATPase_NBD"/>
</dbReference>
<keyword evidence="3" id="KW-1185">Reference proteome</keyword>
<evidence type="ECO:0000256" key="1">
    <source>
        <dbReference type="ARBA" id="ARBA00006479"/>
    </source>
</evidence>
<dbReference type="Proteomes" id="UP000800981">
    <property type="component" value="Unassembled WGS sequence"/>
</dbReference>
<name>A0ABX0GQN3_9ACTN</name>
<dbReference type="InterPro" id="IPR000600">
    <property type="entry name" value="ROK"/>
</dbReference>
<dbReference type="Gene3D" id="1.10.10.10">
    <property type="entry name" value="Winged helix-like DNA-binding domain superfamily/Winged helix DNA-binding domain"/>
    <property type="match status" value="1"/>
</dbReference>
<organism evidence="2 3">
    <name type="scientific">Motilibacter deserti</name>
    <dbReference type="NCBI Taxonomy" id="2714956"/>
    <lineage>
        <taxon>Bacteria</taxon>
        <taxon>Bacillati</taxon>
        <taxon>Actinomycetota</taxon>
        <taxon>Actinomycetes</taxon>
        <taxon>Motilibacterales</taxon>
        <taxon>Motilibacteraceae</taxon>
        <taxon>Motilibacter</taxon>
    </lineage>
</organism>
<dbReference type="EMBL" id="JAANNP010000001">
    <property type="protein sequence ID" value="NHC13152.1"/>
    <property type="molecule type" value="Genomic_DNA"/>
</dbReference>
<dbReference type="PANTHER" id="PTHR18964">
    <property type="entry name" value="ROK (REPRESSOR, ORF, KINASE) FAMILY"/>
    <property type="match status" value="1"/>
</dbReference>
<dbReference type="InterPro" id="IPR036388">
    <property type="entry name" value="WH-like_DNA-bd_sf"/>
</dbReference>
<dbReference type="Gene3D" id="3.30.420.40">
    <property type="match status" value="2"/>
</dbReference>
<dbReference type="Pfam" id="PF00480">
    <property type="entry name" value="ROK"/>
    <property type="match status" value="1"/>
</dbReference>
<proteinExistence type="inferred from homology"/>
<dbReference type="InterPro" id="IPR049874">
    <property type="entry name" value="ROK_cs"/>
</dbReference>
<dbReference type="SUPFAM" id="SSF53067">
    <property type="entry name" value="Actin-like ATPase domain"/>
    <property type="match status" value="1"/>
</dbReference>